<evidence type="ECO:0000256" key="1">
    <source>
        <dbReference type="ARBA" id="ARBA00003257"/>
    </source>
</evidence>
<evidence type="ECO:0000256" key="6">
    <source>
        <dbReference type="ARBA" id="ARBA00022448"/>
    </source>
</evidence>
<dbReference type="GO" id="GO:0003954">
    <property type="term" value="F:NADH dehydrogenase activity"/>
    <property type="evidence" value="ECO:0007669"/>
    <property type="project" value="TreeGrafter"/>
</dbReference>
<dbReference type="InterPro" id="IPR001750">
    <property type="entry name" value="ND/Mrp_TM"/>
</dbReference>
<evidence type="ECO:0000256" key="13">
    <source>
        <dbReference type="ARBA" id="ARBA00023075"/>
    </source>
</evidence>
<dbReference type="Pfam" id="PF00361">
    <property type="entry name" value="Proton_antipo_M"/>
    <property type="match status" value="1"/>
</dbReference>
<accession>A0A6F8AHB0</accession>
<comment type="catalytic activity">
    <reaction evidence="16 17">
        <text>a ubiquinone + NADH + 5 H(+)(in) = a ubiquinol + NAD(+) + 4 H(+)(out)</text>
        <dbReference type="Rhea" id="RHEA:29091"/>
        <dbReference type="Rhea" id="RHEA-COMP:9565"/>
        <dbReference type="Rhea" id="RHEA-COMP:9566"/>
        <dbReference type="ChEBI" id="CHEBI:15378"/>
        <dbReference type="ChEBI" id="CHEBI:16389"/>
        <dbReference type="ChEBI" id="CHEBI:17976"/>
        <dbReference type="ChEBI" id="CHEBI:57540"/>
        <dbReference type="ChEBI" id="CHEBI:57945"/>
        <dbReference type="EC" id="7.1.1.2"/>
    </reaction>
</comment>
<keyword evidence="13 17" id="KW-0830">Ubiquinone</keyword>
<reference evidence="20" key="1">
    <citation type="submission" date="2015-06" db="EMBL/GenBank/DDBJ databases">
        <title>Pholetesor sp. mitochondrion, partial genome.</title>
        <authorList>
            <person name="Song S.N."/>
            <person name="Chen X.X."/>
        </authorList>
    </citation>
    <scope>NUCLEOTIDE SEQUENCE</scope>
</reference>
<gene>
    <name evidence="20" type="primary">ND4</name>
</gene>
<dbReference type="EC" id="7.1.1.2" evidence="4 17"/>
<evidence type="ECO:0000256" key="9">
    <source>
        <dbReference type="ARBA" id="ARBA00022967"/>
    </source>
</evidence>
<protein>
    <recommendedName>
        <fullName evidence="5 17">NADH-ubiquinone oxidoreductase chain 4</fullName>
        <ecNumber evidence="4 17">7.1.1.2</ecNumber>
    </recommendedName>
</protein>
<name>A0A6F8AHB0_9HYME</name>
<evidence type="ECO:0000256" key="15">
    <source>
        <dbReference type="ARBA" id="ARBA00023136"/>
    </source>
</evidence>
<comment type="function">
    <text evidence="1">Core subunit of the mitochondrial membrane respiratory chain NADH dehydrogenase (Complex I) that is believed to belong to the minimal assembly required for catalysis. Complex I functions in the transfer of electrons from NADH to the respiratory chain. The immediate electron acceptor for the enzyme is believed to be ubiquinone.</text>
</comment>
<keyword evidence="15 17" id="KW-0472">Membrane</keyword>
<evidence type="ECO:0000259" key="18">
    <source>
        <dbReference type="Pfam" id="PF00361"/>
    </source>
</evidence>
<evidence type="ECO:0000256" key="10">
    <source>
        <dbReference type="ARBA" id="ARBA00022982"/>
    </source>
</evidence>
<dbReference type="PANTHER" id="PTHR43507">
    <property type="entry name" value="NADH-UBIQUINONE OXIDOREDUCTASE CHAIN 4"/>
    <property type="match status" value="1"/>
</dbReference>
<geneLocation type="mitochondrion" evidence="20"/>
<feature type="transmembrane region" description="Helical" evidence="17">
    <location>
        <begin position="112"/>
        <end position="131"/>
    </location>
</feature>
<feature type="transmembrane region" description="Helical" evidence="17">
    <location>
        <begin position="428"/>
        <end position="448"/>
    </location>
</feature>
<evidence type="ECO:0000256" key="16">
    <source>
        <dbReference type="ARBA" id="ARBA00049551"/>
    </source>
</evidence>
<organism evidence="20">
    <name type="scientific">Pholetesor sp. SNS-2016</name>
    <dbReference type="NCBI Taxonomy" id="1911511"/>
    <lineage>
        <taxon>Eukaryota</taxon>
        <taxon>Metazoa</taxon>
        <taxon>Ecdysozoa</taxon>
        <taxon>Arthropoda</taxon>
        <taxon>Hexapoda</taxon>
        <taxon>Insecta</taxon>
        <taxon>Pterygota</taxon>
        <taxon>Neoptera</taxon>
        <taxon>Endopterygota</taxon>
        <taxon>Hymenoptera</taxon>
        <taxon>Apocrita</taxon>
        <taxon>Ichneumonoidea</taxon>
        <taxon>Braconidae</taxon>
        <taxon>Microgastrinae</taxon>
        <taxon>Pholetesor</taxon>
    </lineage>
</organism>
<evidence type="ECO:0000259" key="19">
    <source>
        <dbReference type="Pfam" id="PF01059"/>
    </source>
</evidence>
<keyword evidence="9" id="KW-1278">Translocase</keyword>
<dbReference type="GO" id="GO:0015990">
    <property type="term" value="P:electron transport coupled proton transport"/>
    <property type="evidence" value="ECO:0007669"/>
    <property type="project" value="TreeGrafter"/>
</dbReference>
<evidence type="ECO:0000256" key="17">
    <source>
        <dbReference type="RuleBase" id="RU003297"/>
    </source>
</evidence>
<dbReference type="GO" id="GO:0042773">
    <property type="term" value="P:ATP synthesis coupled electron transport"/>
    <property type="evidence" value="ECO:0007669"/>
    <property type="project" value="InterPro"/>
</dbReference>
<comment type="similarity">
    <text evidence="3 17">Belongs to the complex I subunit 4 family.</text>
</comment>
<keyword evidence="14 17" id="KW-0496">Mitochondrion</keyword>
<evidence type="ECO:0000256" key="3">
    <source>
        <dbReference type="ARBA" id="ARBA00009025"/>
    </source>
</evidence>
<dbReference type="InterPro" id="IPR000260">
    <property type="entry name" value="NADH4_N"/>
</dbReference>
<dbReference type="PRINTS" id="PR01437">
    <property type="entry name" value="NUOXDRDTASE4"/>
</dbReference>
<feature type="transmembrane region" description="Helical" evidence="17">
    <location>
        <begin position="383"/>
        <end position="407"/>
    </location>
</feature>
<dbReference type="GO" id="GO:0031966">
    <property type="term" value="C:mitochondrial membrane"/>
    <property type="evidence" value="ECO:0007669"/>
    <property type="project" value="UniProtKB-SubCell"/>
</dbReference>
<proteinExistence type="inferred from homology"/>
<evidence type="ECO:0000256" key="5">
    <source>
        <dbReference type="ARBA" id="ARBA00021006"/>
    </source>
</evidence>
<feature type="transmembrane region" description="Helical" evidence="17">
    <location>
        <begin position="56"/>
        <end position="74"/>
    </location>
</feature>
<keyword evidence="11 17" id="KW-1133">Transmembrane helix</keyword>
<feature type="transmembrane region" description="Helical" evidence="17">
    <location>
        <begin position="184"/>
        <end position="210"/>
    </location>
</feature>
<evidence type="ECO:0000256" key="14">
    <source>
        <dbReference type="ARBA" id="ARBA00023128"/>
    </source>
</evidence>
<evidence type="ECO:0000256" key="7">
    <source>
        <dbReference type="ARBA" id="ARBA00022660"/>
    </source>
</evidence>
<keyword evidence="10 17" id="KW-0249">Electron transport</keyword>
<evidence type="ECO:0000256" key="8">
    <source>
        <dbReference type="ARBA" id="ARBA00022692"/>
    </source>
</evidence>
<evidence type="ECO:0000256" key="11">
    <source>
        <dbReference type="ARBA" id="ARBA00022989"/>
    </source>
</evidence>
<comment type="subcellular location">
    <subcellularLocation>
        <location evidence="2 17">Mitochondrion membrane</location>
        <topology evidence="2 17">Multi-pass membrane protein</topology>
    </subcellularLocation>
</comment>
<evidence type="ECO:0000313" key="20">
    <source>
        <dbReference type="EMBL" id="APF47448.1"/>
    </source>
</evidence>
<comment type="function">
    <text evidence="17">Core subunit of the mitochondrial membrane respiratory chain NADH dehydrogenase (Complex I) which catalyzes electron transfer from NADH through the respiratory chain, using ubiquinone as an electron acceptor. Essential for the catalytic activity and assembly of complex I.</text>
</comment>
<evidence type="ECO:0000256" key="2">
    <source>
        <dbReference type="ARBA" id="ARBA00004225"/>
    </source>
</evidence>
<evidence type="ECO:0000256" key="4">
    <source>
        <dbReference type="ARBA" id="ARBA00012944"/>
    </source>
</evidence>
<dbReference type="PANTHER" id="PTHR43507:SF20">
    <property type="entry name" value="NADH-UBIQUINONE OXIDOREDUCTASE CHAIN 4"/>
    <property type="match status" value="1"/>
</dbReference>
<evidence type="ECO:0000256" key="12">
    <source>
        <dbReference type="ARBA" id="ARBA00023027"/>
    </source>
</evidence>
<keyword evidence="7 17" id="KW-0679">Respiratory chain</keyword>
<feature type="transmembrane region" description="Helical" evidence="17">
    <location>
        <begin position="20"/>
        <end position="36"/>
    </location>
</feature>
<feature type="transmembrane region" description="Helical" evidence="17">
    <location>
        <begin position="86"/>
        <end position="106"/>
    </location>
</feature>
<keyword evidence="12 17" id="KW-0520">NAD</keyword>
<feature type="transmembrane region" description="Helical" evidence="17">
    <location>
        <begin position="248"/>
        <end position="266"/>
    </location>
</feature>
<dbReference type="Pfam" id="PF01059">
    <property type="entry name" value="Oxidored_q5_N"/>
    <property type="match status" value="1"/>
</dbReference>
<dbReference type="InterPro" id="IPR003918">
    <property type="entry name" value="NADH_UbQ_OxRdtase"/>
</dbReference>
<sequence>MMKFILLMFFMNFLFNKKYLIYLNHLILMLFLFFWLMKMNLNNFLNMIFMEFSFDFISYMLILLSFWIIILSNLANFKFLKMKYSIYFVFILNNMLLALILCFLSMNLLFFYIFFEMSIIPILLMIFGWGLQIDRLQASMYLLMYTLFGSLPLFFMIMLIYKNYNSLMFMYLNMNMNFNLNYNLTNYFSFIFMILAFLIKMPMYFFHLWLPKAHVEAPVSGSMILAGIMLKLGSYGMIRFIIFMKFIFVKFNFLIINLSLIGGIYASMMCLNINDLKIIVAYSSIVHMSSLMSSMLTLNYWGYLGSYIMMIAHGLCSSVMFYLVNLNYERFHSRSLIINKGLINILPSLSFWWFMICIINMSAPPSMNLISEIMMFNSLVSWMNLMMIYLFMLIFFSSCYSIFIFSFSQHGKYNFNLFNFELNNCLEFFIIFIHWFILNFIILNMNLLI</sequence>
<feature type="transmembrane region" description="Helical" evidence="17">
    <location>
        <begin position="278"/>
        <end position="298"/>
    </location>
</feature>
<feature type="domain" description="NADH:ubiquinone oxidoreductase chain 4 N-terminal" evidence="19">
    <location>
        <begin position="1"/>
        <end position="101"/>
    </location>
</feature>
<feature type="transmembrane region" description="Helical" evidence="17">
    <location>
        <begin position="304"/>
        <end position="324"/>
    </location>
</feature>
<keyword evidence="6 17" id="KW-0813">Transport</keyword>
<feature type="transmembrane region" description="Helical" evidence="17">
    <location>
        <begin position="222"/>
        <end position="242"/>
    </location>
</feature>
<feature type="transmembrane region" description="Helical" evidence="17">
    <location>
        <begin position="143"/>
        <end position="164"/>
    </location>
</feature>
<dbReference type="GO" id="GO:0008137">
    <property type="term" value="F:NADH dehydrogenase (ubiquinone) activity"/>
    <property type="evidence" value="ECO:0007669"/>
    <property type="project" value="UniProtKB-UniRule"/>
</dbReference>
<feature type="domain" description="NADH:quinone oxidoreductase/Mrp antiporter transmembrane" evidence="18">
    <location>
        <begin position="105"/>
        <end position="396"/>
    </location>
</feature>
<dbReference type="GO" id="GO:0048039">
    <property type="term" value="F:ubiquinone binding"/>
    <property type="evidence" value="ECO:0007669"/>
    <property type="project" value="TreeGrafter"/>
</dbReference>
<dbReference type="AlphaFoldDB" id="A0A6F8AHB0"/>
<dbReference type="EMBL" id="KT215846">
    <property type="protein sequence ID" value="APF47448.1"/>
    <property type="molecule type" value="Genomic_DNA"/>
</dbReference>
<feature type="transmembrane region" description="Helical" evidence="17">
    <location>
        <begin position="345"/>
        <end position="363"/>
    </location>
</feature>
<keyword evidence="8 17" id="KW-0812">Transmembrane</keyword>